<evidence type="ECO:0000256" key="3">
    <source>
        <dbReference type="ARBA" id="ARBA00023139"/>
    </source>
</evidence>
<dbReference type="PROSITE" id="PS51257">
    <property type="entry name" value="PROKAR_LIPOPROTEIN"/>
    <property type="match status" value="1"/>
</dbReference>
<evidence type="ECO:0000256" key="1">
    <source>
        <dbReference type="ARBA" id="ARBA00022729"/>
    </source>
</evidence>
<accession>A0A4Y8WBZ2</accession>
<keyword evidence="3" id="KW-0564">Palmitate</keyword>
<dbReference type="Pfam" id="PF09864">
    <property type="entry name" value="MliC"/>
    <property type="match status" value="1"/>
</dbReference>
<sequence length="115" mass="12845">MKYRALLIALVGVGLIGCSYNAVEPKSAYQGEFKSYACQDDKSFKVAYMPNEPKALLRLPENDYRLVRVRSGSGVKYILDDGTSETLNPVTLFTKGNQARLELGRVVYKNCVTEE</sequence>
<dbReference type="Gene3D" id="2.40.128.200">
    <property type="match status" value="1"/>
</dbReference>
<keyword evidence="2" id="KW-0472">Membrane</keyword>
<dbReference type="OrthoDB" id="7069120at2"/>
<feature type="domain" description="C-type lysozyme inhibitor" evidence="5">
    <location>
        <begin position="36"/>
        <end position="106"/>
    </location>
</feature>
<dbReference type="InterPro" id="IPR018660">
    <property type="entry name" value="MliC"/>
</dbReference>
<dbReference type="SUPFAM" id="SSF141488">
    <property type="entry name" value="YdhA-like"/>
    <property type="match status" value="1"/>
</dbReference>
<dbReference type="RefSeq" id="WP_134837082.1">
    <property type="nucleotide sequence ID" value="NZ_SATR01000044.1"/>
</dbReference>
<dbReference type="Proteomes" id="UP000297753">
    <property type="component" value="Unassembled WGS sequence"/>
</dbReference>
<organism evidence="6 7">
    <name type="scientific">Vibrio ouci</name>
    <dbReference type="NCBI Taxonomy" id="2499078"/>
    <lineage>
        <taxon>Bacteria</taxon>
        <taxon>Pseudomonadati</taxon>
        <taxon>Pseudomonadota</taxon>
        <taxon>Gammaproteobacteria</taxon>
        <taxon>Vibrionales</taxon>
        <taxon>Vibrionaceae</taxon>
        <taxon>Vibrio</taxon>
    </lineage>
</organism>
<evidence type="ECO:0000256" key="2">
    <source>
        <dbReference type="ARBA" id="ARBA00023136"/>
    </source>
</evidence>
<proteinExistence type="predicted"/>
<dbReference type="InterPro" id="IPR036328">
    <property type="entry name" value="MliC_sf"/>
</dbReference>
<keyword evidence="4" id="KW-0449">Lipoprotein</keyword>
<comment type="caution">
    <text evidence="6">The sequence shown here is derived from an EMBL/GenBank/DDBJ whole genome shotgun (WGS) entry which is preliminary data.</text>
</comment>
<evidence type="ECO:0000259" key="5">
    <source>
        <dbReference type="Pfam" id="PF09864"/>
    </source>
</evidence>
<gene>
    <name evidence="6" type="ORF">ELS82_20260</name>
</gene>
<evidence type="ECO:0000313" key="7">
    <source>
        <dbReference type="Proteomes" id="UP000297753"/>
    </source>
</evidence>
<reference evidence="6 7" key="1">
    <citation type="submission" date="2019-01" db="EMBL/GenBank/DDBJ databases">
        <title>Vibrio BEI176 sp. nov, a marine bacterium isolated from China: eastern marignal seas.</title>
        <authorList>
            <person name="Li B."/>
        </authorList>
    </citation>
    <scope>NUCLEOTIDE SEQUENCE [LARGE SCALE GENOMIC DNA]</scope>
    <source>
        <strain evidence="6 7">BEI176</strain>
    </source>
</reference>
<evidence type="ECO:0000313" key="6">
    <source>
        <dbReference type="EMBL" id="TFH89801.1"/>
    </source>
</evidence>
<dbReference type="EMBL" id="SATR01000044">
    <property type="protein sequence ID" value="TFH89801.1"/>
    <property type="molecule type" value="Genomic_DNA"/>
</dbReference>
<keyword evidence="7" id="KW-1185">Reference proteome</keyword>
<evidence type="ECO:0000256" key="4">
    <source>
        <dbReference type="ARBA" id="ARBA00023288"/>
    </source>
</evidence>
<name>A0A4Y8WBZ2_9VIBR</name>
<keyword evidence="1" id="KW-0732">Signal</keyword>
<dbReference type="AlphaFoldDB" id="A0A4Y8WBZ2"/>
<protein>
    <recommendedName>
        <fullName evidence="5">C-type lysozyme inhibitor domain-containing protein</fullName>
    </recommendedName>
</protein>